<gene>
    <name evidence="9" type="ORF">CCHL11_00384</name>
</gene>
<dbReference type="SUPFAM" id="SSF47113">
    <property type="entry name" value="Histone-fold"/>
    <property type="match status" value="1"/>
</dbReference>
<comment type="similarity">
    <text evidence="3">Belongs to the histone H4 family.</text>
</comment>
<dbReference type="InterPro" id="IPR001951">
    <property type="entry name" value="Histone_H4"/>
</dbReference>
<reference evidence="9 10" key="1">
    <citation type="submission" date="2016-11" db="EMBL/GenBank/DDBJ databases">
        <title>Draft Genome Assembly of Colletotrichum chlorophyti a pathogen of herbaceous plants.</title>
        <authorList>
            <person name="Gan P."/>
            <person name="Narusaka M."/>
            <person name="Tsushima A."/>
            <person name="Narusaka Y."/>
            <person name="Takano Y."/>
            <person name="Shirasu K."/>
        </authorList>
    </citation>
    <scope>NUCLEOTIDE SEQUENCE [LARGE SCALE GENOMIC DNA]</scope>
    <source>
        <strain evidence="9 10">NTL11</strain>
    </source>
</reference>
<dbReference type="STRING" id="708187.A0A1Q8RUN2"/>
<evidence type="ECO:0000256" key="6">
    <source>
        <dbReference type="ARBA" id="ARBA00023242"/>
    </source>
</evidence>
<keyword evidence="7" id="KW-0544">Nucleosome core</keyword>
<dbReference type="GO" id="GO:0030527">
    <property type="term" value="F:structural constituent of chromatin"/>
    <property type="evidence" value="ECO:0007669"/>
    <property type="project" value="InterPro"/>
</dbReference>
<dbReference type="GO" id="GO:0003677">
    <property type="term" value="F:DNA binding"/>
    <property type="evidence" value="ECO:0007669"/>
    <property type="project" value="UniProtKB-KW"/>
</dbReference>
<feature type="compositionally biased region" description="Basic residues" evidence="8">
    <location>
        <begin position="99"/>
        <end position="108"/>
    </location>
</feature>
<dbReference type="GO" id="GO:0046982">
    <property type="term" value="F:protein heterodimerization activity"/>
    <property type="evidence" value="ECO:0007669"/>
    <property type="project" value="InterPro"/>
</dbReference>
<dbReference type="GO" id="GO:0000786">
    <property type="term" value="C:nucleosome"/>
    <property type="evidence" value="ECO:0007669"/>
    <property type="project" value="UniProtKB-KW"/>
</dbReference>
<comment type="subcellular location">
    <subcellularLocation>
        <location evidence="2">Chromosome</location>
    </subcellularLocation>
    <subcellularLocation>
        <location evidence="1">Nucleus</location>
    </subcellularLocation>
</comment>
<dbReference type="Gene3D" id="1.10.20.10">
    <property type="entry name" value="Histone, subunit A"/>
    <property type="match status" value="1"/>
</dbReference>
<evidence type="ECO:0000256" key="5">
    <source>
        <dbReference type="ARBA" id="ARBA00023125"/>
    </source>
</evidence>
<evidence type="ECO:0000256" key="3">
    <source>
        <dbReference type="ARBA" id="ARBA00006564"/>
    </source>
</evidence>
<dbReference type="InterPro" id="IPR009072">
    <property type="entry name" value="Histone-fold"/>
</dbReference>
<keyword evidence="5" id="KW-0238">DNA-binding</keyword>
<name>A0A1Q8RUN2_9PEZI</name>
<dbReference type="PANTHER" id="PTHR10484">
    <property type="entry name" value="HISTONE H4"/>
    <property type="match status" value="1"/>
</dbReference>
<organism evidence="9 10">
    <name type="scientific">Colletotrichum chlorophyti</name>
    <dbReference type="NCBI Taxonomy" id="708187"/>
    <lineage>
        <taxon>Eukaryota</taxon>
        <taxon>Fungi</taxon>
        <taxon>Dikarya</taxon>
        <taxon>Ascomycota</taxon>
        <taxon>Pezizomycotina</taxon>
        <taxon>Sordariomycetes</taxon>
        <taxon>Hypocreomycetidae</taxon>
        <taxon>Glomerellales</taxon>
        <taxon>Glomerellaceae</taxon>
        <taxon>Colletotrichum</taxon>
    </lineage>
</organism>
<evidence type="ECO:0000313" key="10">
    <source>
        <dbReference type="Proteomes" id="UP000186583"/>
    </source>
</evidence>
<keyword evidence="4" id="KW-0158">Chromosome</keyword>
<dbReference type="AlphaFoldDB" id="A0A1Q8RUN2"/>
<evidence type="ECO:0000313" key="9">
    <source>
        <dbReference type="EMBL" id="OLN88103.1"/>
    </source>
</evidence>
<feature type="region of interest" description="Disordered" evidence="8">
    <location>
        <begin position="1"/>
        <end position="26"/>
    </location>
</feature>
<dbReference type="OrthoDB" id="3919494at2759"/>
<evidence type="ECO:0000256" key="2">
    <source>
        <dbReference type="ARBA" id="ARBA00004286"/>
    </source>
</evidence>
<comment type="caution">
    <text evidence="9">The sequence shown here is derived from an EMBL/GenBank/DDBJ whole genome shotgun (WGS) entry which is preliminary data.</text>
</comment>
<dbReference type="EMBL" id="MPGH01000088">
    <property type="protein sequence ID" value="OLN88103.1"/>
    <property type="molecule type" value="Genomic_DNA"/>
</dbReference>
<evidence type="ECO:0000256" key="7">
    <source>
        <dbReference type="ARBA" id="ARBA00023269"/>
    </source>
</evidence>
<feature type="region of interest" description="Disordered" evidence="8">
    <location>
        <begin position="84"/>
        <end position="108"/>
    </location>
</feature>
<dbReference type="Proteomes" id="UP000186583">
    <property type="component" value="Unassembled WGS sequence"/>
</dbReference>
<evidence type="ECO:0000256" key="8">
    <source>
        <dbReference type="SAM" id="MobiDB-lite"/>
    </source>
</evidence>
<protein>
    <submittedName>
        <fullName evidence="9">Histone H4-like protein 1</fullName>
    </submittedName>
</protein>
<sequence length="108" mass="11691">MPPMVPNRGGPGGAKKGTAVHLGGNRLARRGGVKRISATIYDEARSAMKAWLHSVLKDCVAYVEHRKAKTVVVEDVIHSLSRRGTPIYGFDRDTYNPVKGRKGAAGHD</sequence>
<dbReference type="CDD" id="cd22912">
    <property type="entry name" value="HFD_H4"/>
    <property type="match status" value="1"/>
</dbReference>
<keyword evidence="10" id="KW-1185">Reference proteome</keyword>
<evidence type="ECO:0000256" key="4">
    <source>
        <dbReference type="ARBA" id="ARBA00022454"/>
    </source>
</evidence>
<evidence type="ECO:0000256" key="1">
    <source>
        <dbReference type="ARBA" id="ARBA00004123"/>
    </source>
</evidence>
<keyword evidence="6" id="KW-0539">Nucleus</keyword>
<dbReference type="GO" id="GO:0005634">
    <property type="term" value="C:nucleus"/>
    <property type="evidence" value="ECO:0007669"/>
    <property type="project" value="UniProtKB-SubCell"/>
</dbReference>
<accession>A0A1Q8RUN2</accession>
<proteinExistence type="inferred from homology"/>
<dbReference type="SMART" id="SM00417">
    <property type="entry name" value="H4"/>
    <property type="match status" value="1"/>
</dbReference>